<dbReference type="InterPro" id="IPR018357">
    <property type="entry name" value="Hexapep_transf_CS"/>
</dbReference>
<dbReference type="PROSITE" id="PS00101">
    <property type="entry name" value="HEXAPEP_TRANSFERASES"/>
    <property type="match status" value="1"/>
</dbReference>
<protein>
    <submittedName>
        <fullName evidence="6">Gfo/Idh/MocA family oxidoreductase</fullName>
    </submittedName>
</protein>
<dbReference type="Pfam" id="PF00132">
    <property type="entry name" value="Hexapep"/>
    <property type="match status" value="2"/>
</dbReference>
<evidence type="ECO:0000313" key="6">
    <source>
        <dbReference type="EMBL" id="XBH17174.1"/>
    </source>
</evidence>
<organism evidence="6">
    <name type="scientific">Telmatobacter sp. DSM 110680</name>
    <dbReference type="NCBI Taxonomy" id="3036704"/>
    <lineage>
        <taxon>Bacteria</taxon>
        <taxon>Pseudomonadati</taxon>
        <taxon>Acidobacteriota</taxon>
        <taxon>Terriglobia</taxon>
        <taxon>Terriglobales</taxon>
        <taxon>Acidobacteriaceae</taxon>
        <taxon>Telmatobacter</taxon>
    </lineage>
</organism>
<feature type="domain" description="Gfo/Idh/MocA-like oxidoreductase N-terminal" evidence="4">
    <location>
        <begin position="4"/>
        <end position="120"/>
    </location>
</feature>
<dbReference type="InterPro" id="IPR001451">
    <property type="entry name" value="Hexapep"/>
</dbReference>
<dbReference type="GO" id="GO:0000166">
    <property type="term" value="F:nucleotide binding"/>
    <property type="evidence" value="ECO:0007669"/>
    <property type="project" value="InterPro"/>
</dbReference>
<dbReference type="SUPFAM" id="SSF51161">
    <property type="entry name" value="Trimeric LpxA-like enzymes"/>
    <property type="match status" value="1"/>
</dbReference>
<dbReference type="GO" id="GO:0016746">
    <property type="term" value="F:acyltransferase activity"/>
    <property type="evidence" value="ECO:0007669"/>
    <property type="project" value="UniProtKB-KW"/>
</dbReference>
<proteinExistence type="predicted"/>
<dbReference type="Gene3D" id="3.30.360.10">
    <property type="entry name" value="Dihydrodipicolinate Reductase, domain 2"/>
    <property type="match status" value="1"/>
</dbReference>
<dbReference type="Pfam" id="PF01408">
    <property type="entry name" value="GFO_IDH_MocA"/>
    <property type="match status" value="1"/>
</dbReference>
<evidence type="ECO:0000259" key="4">
    <source>
        <dbReference type="Pfam" id="PF01408"/>
    </source>
</evidence>
<dbReference type="Pfam" id="PF14602">
    <property type="entry name" value="Hexapep_2"/>
    <property type="match status" value="1"/>
</dbReference>
<evidence type="ECO:0000256" key="1">
    <source>
        <dbReference type="ARBA" id="ARBA00022679"/>
    </source>
</evidence>
<accession>A0AAU7DHJ7</accession>
<feature type="domain" description="GFO/IDH/MocA-like oxidoreductase" evidence="5">
    <location>
        <begin position="128"/>
        <end position="236"/>
    </location>
</feature>
<dbReference type="PANTHER" id="PTHR43377">
    <property type="entry name" value="BILIVERDIN REDUCTASE A"/>
    <property type="match status" value="1"/>
</dbReference>
<dbReference type="InterPro" id="IPR051450">
    <property type="entry name" value="Gfo/Idh/MocA_Oxidoreductases"/>
</dbReference>
<keyword evidence="2" id="KW-0677">Repeat</keyword>
<evidence type="ECO:0000259" key="5">
    <source>
        <dbReference type="Pfam" id="PF22725"/>
    </source>
</evidence>
<gene>
    <name evidence="6" type="ORF">P8935_21730</name>
</gene>
<keyword evidence="3" id="KW-0012">Acyltransferase</keyword>
<dbReference type="Pfam" id="PF22725">
    <property type="entry name" value="GFO_IDH_MocA_C3"/>
    <property type="match status" value="1"/>
</dbReference>
<dbReference type="EMBL" id="CP121196">
    <property type="protein sequence ID" value="XBH17174.1"/>
    <property type="molecule type" value="Genomic_DNA"/>
</dbReference>
<evidence type="ECO:0000256" key="2">
    <source>
        <dbReference type="ARBA" id="ARBA00022737"/>
    </source>
</evidence>
<dbReference type="Gene3D" id="3.40.50.720">
    <property type="entry name" value="NAD(P)-binding Rossmann-like Domain"/>
    <property type="match status" value="1"/>
</dbReference>
<sequence>MTPNIGVVGGGYWGKNLVRNFSELGALRTVCDGSPVVEANIRAKYPDVRFCRDYAEVLDDINIEGVVLATPAVLHFKMAQQALLAGKDVFVEKPLALNVAEGEELLELARENGRKLMIGHILQYHPAVRKLKELIDSGKLGRVEYIYSNRLNMGKIRSEENILWSFAPHDISVMLGLFGEEPESVTCEGGSYLNQDVADVTLSQFTFANGVRAHIFVSWLHPFKEQRLVVVGSEKMAVFDDTASEKLVLYSHRVEWKERVPTAVKAEGESVAIDSAEPLKLECKEFLDCISSRRDALTDGMEGLRVLRVLNACQQSLDGHKSIVLRTSAEPQKKKYFVHPTAVIDEPCEIGHGTKIWHYSHVLKGAKIGAGCIFGQNCQIAENVLVGDNVKVQNNVSIYAGTTIEDDVFLGPSCVLTNVTNPRSQVNRHALYEQTIIRRGSTVGANATIVCGIELGRYSFIGAGAVVARSVPDYALMVGNPARQIGWMSRHGHRLAHPDSKGIMLCPESGLRYKEVAPGIMRCLDLDENSPLPEGLRTGTLTYDEFKSKIAVQESVL</sequence>
<dbReference type="InterPro" id="IPR011004">
    <property type="entry name" value="Trimer_LpxA-like_sf"/>
</dbReference>
<dbReference type="RefSeq" id="WP_348262405.1">
    <property type="nucleotide sequence ID" value="NZ_CP121196.1"/>
</dbReference>
<keyword evidence="1" id="KW-0808">Transferase</keyword>
<reference evidence="6" key="1">
    <citation type="submission" date="2023-03" db="EMBL/GenBank/DDBJ databases">
        <title>Edaphobacter sp.</title>
        <authorList>
            <person name="Huber K.J."/>
            <person name="Papendorf J."/>
            <person name="Pilke C."/>
            <person name="Bunk B."/>
            <person name="Sproeer C."/>
            <person name="Pester M."/>
        </authorList>
    </citation>
    <scope>NUCLEOTIDE SEQUENCE</scope>
    <source>
        <strain evidence="6">DSM 110680</strain>
    </source>
</reference>
<dbReference type="CDD" id="cd03358">
    <property type="entry name" value="LbH_WxcM_N_like"/>
    <property type="match status" value="1"/>
</dbReference>
<dbReference type="InterPro" id="IPR036291">
    <property type="entry name" value="NAD(P)-bd_dom_sf"/>
</dbReference>
<dbReference type="AlphaFoldDB" id="A0AAU7DHJ7"/>
<dbReference type="SUPFAM" id="SSF55347">
    <property type="entry name" value="Glyceraldehyde-3-phosphate dehydrogenase-like, C-terminal domain"/>
    <property type="match status" value="1"/>
</dbReference>
<dbReference type="InterPro" id="IPR000683">
    <property type="entry name" value="Gfo/Idh/MocA-like_OxRdtase_N"/>
</dbReference>
<dbReference type="Gene3D" id="2.160.10.10">
    <property type="entry name" value="Hexapeptide repeat proteins"/>
    <property type="match status" value="1"/>
</dbReference>
<evidence type="ECO:0000256" key="3">
    <source>
        <dbReference type="ARBA" id="ARBA00023315"/>
    </source>
</evidence>
<dbReference type="PANTHER" id="PTHR43377:SF6">
    <property type="entry name" value="GFO_IDH_MOCA-LIKE OXIDOREDUCTASE N-TERMINAL DOMAIN-CONTAINING PROTEIN"/>
    <property type="match status" value="1"/>
</dbReference>
<dbReference type="InterPro" id="IPR055170">
    <property type="entry name" value="GFO_IDH_MocA-like_dom"/>
</dbReference>
<dbReference type="SUPFAM" id="SSF51735">
    <property type="entry name" value="NAD(P)-binding Rossmann-fold domains"/>
    <property type="match status" value="1"/>
</dbReference>
<name>A0AAU7DHJ7_9BACT</name>